<protein>
    <submittedName>
        <fullName evidence="1">P23 chaperone protein wos2</fullName>
    </submittedName>
</protein>
<evidence type="ECO:0000313" key="1">
    <source>
        <dbReference type="EMBL" id="KAI2382487.1"/>
    </source>
</evidence>
<sequence>MANTQVPEVLWAQRSSSTEAAKNIVYLSLSVSDVPQSSAKLNLTATTVSFSGHSSTKNIDYKVDMELYGEIDVENSKTHHSARGVDMILRKKEHKEEYWPRLLKESKKVHFVKTDFDKWVDEDEQDEAPEEDFSMPGGFGGDGGLGGIDFSKLGGGQNIAELAGDAAAGDDGSDEDDDMPELEEEKTPGQASATPKIEELK</sequence>
<proteinExistence type="predicted"/>
<name>A0ACB8UP92_9EURO</name>
<gene>
    <name evidence="1" type="primary">wos2</name>
    <name evidence="1" type="ORF">LOY88_005968</name>
</gene>
<dbReference type="EMBL" id="JALBCA010000121">
    <property type="protein sequence ID" value="KAI2382487.1"/>
    <property type="molecule type" value="Genomic_DNA"/>
</dbReference>
<organism evidence="1">
    <name type="scientific">Ophidiomyces ophidiicola</name>
    <dbReference type="NCBI Taxonomy" id="1387563"/>
    <lineage>
        <taxon>Eukaryota</taxon>
        <taxon>Fungi</taxon>
        <taxon>Dikarya</taxon>
        <taxon>Ascomycota</taxon>
        <taxon>Pezizomycotina</taxon>
        <taxon>Eurotiomycetes</taxon>
        <taxon>Eurotiomycetidae</taxon>
        <taxon>Onygenales</taxon>
        <taxon>Onygenaceae</taxon>
        <taxon>Ophidiomyces</taxon>
    </lineage>
</organism>
<reference evidence="1" key="1">
    <citation type="journal article" date="2022" name="bioRxiv">
        <title>Population genetic analysis of Ophidiomyces ophidiicola, the causative agent of snake fungal disease, indicates recent introductions to the USA.</title>
        <authorList>
            <person name="Ladner J.T."/>
            <person name="Palmer J.M."/>
            <person name="Ettinger C.L."/>
            <person name="Stajich J.E."/>
            <person name="Farrell T.M."/>
            <person name="Glorioso B.M."/>
            <person name="Lawson B."/>
            <person name="Price S.J."/>
            <person name="Stengle A.G."/>
            <person name="Grear D.A."/>
            <person name="Lorch J.M."/>
        </authorList>
    </citation>
    <scope>NUCLEOTIDE SEQUENCE</scope>
    <source>
        <strain evidence="1">NWHC 24266-5</strain>
    </source>
</reference>
<accession>A0ACB8UP92</accession>
<comment type="caution">
    <text evidence="1">The sequence shown here is derived from an EMBL/GenBank/DDBJ whole genome shotgun (WGS) entry which is preliminary data.</text>
</comment>